<accession>A0A437AGI6</accession>
<evidence type="ECO:0000313" key="2">
    <source>
        <dbReference type="EMBL" id="RVD90244.1"/>
    </source>
</evidence>
<dbReference type="OrthoDB" id="5418363at2759"/>
<evidence type="ECO:0000313" key="3">
    <source>
        <dbReference type="Proteomes" id="UP000283090"/>
    </source>
</evidence>
<feature type="compositionally biased region" description="Polar residues" evidence="1">
    <location>
        <begin position="74"/>
        <end position="99"/>
    </location>
</feature>
<feature type="region of interest" description="Disordered" evidence="1">
    <location>
        <begin position="1"/>
        <end position="110"/>
    </location>
</feature>
<dbReference type="AlphaFoldDB" id="A0A437AGI6"/>
<dbReference type="VEuPathDB" id="FungiDB:DFL_001219"/>
<dbReference type="RefSeq" id="XP_067495788.1">
    <property type="nucleotide sequence ID" value="XM_067629804.1"/>
</dbReference>
<proteinExistence type="predicted"/>
<gene>
    <name evidence="2" type="ORF">DFL_001219</name>
</gene>
<dbReference type="EMBL" id="SAEB01000001">
    <property type="protein sequence ID" value="RVD90244.1"/>
    <property type="molecule type" value="Genomic_DNA"/>
</dbReference>
<keyword evidence="3" id="KW-1185">Reference proteome</keyword>
<organism evidence="2 3">
    <name type="scientific">Arthrobotrys flagrans</name>
    <name type="common">Nematode-trapping fungus</name>
    <name type="synonym">Trichothecium flagrans</name>
    <dbReference type="NCBI Taxonomy" id="97331"/>
    <lineage>
        <taxon>Eukaryota</taxon>
        <taxon>Fungi</taxon>
        <taxon>Dikarya</taxon>
        <taxon>Ascomycota</taxon>
        <taxon>Pezizomycotina</taxon>
        <taxon>Orbiliomycetes</taxon>
        <taxon>Orbiliales</taxon>
        <taxon>Orbiliaceae</taxon>
        <taxon>Arthrobotrys</taxon>
    </lineage>
</organism>
<comment type="caution">
    <text evidence="2">The sequence shown here is derived from an EMBL/GenBank/DDBJ whole genome shotgun (WGS) entry which is preliminary data.</text>
</comment>
<reference evidence="2 3" key="1">
    <citation type="submission" date="2019-01" db="EMBL/GenBank/DDBJ databases">
        <title>Intercellular communication is required for trap formation in the nematode-trapping fungus Duddingtonia flagrans.</title>
        <authorList>
            <person name="Youssar L."/>
            <person name="Wernet V."/>
            <person name="Hensel N."/>
            <person name="Hildebrandt H.-G."/>
            <person name="Fischer R."/>
        </authorList>
    </citation>
    <scope>NUCLEOTIDE SEQUENCE [LARGE SCALE GENOMIC DNA]</scope>
    <source>
        <strain evidence="2 3">CBS H-5679</strain>
    </source>
</reference>
<name>A0A437AGI6_ARTFL</name>
<feature type="compositionally biased region" description="Polar residues" evidence="1">
    <location>
        <begin position="25"/>
        <end position="42"/>
    </location>
</feature>
<dbReference type="Proteomes" id="UP000283090">
    <property type="component" value="Unassembled WGS sequence"/>
</dbReference>
<sequence length="195" mass="21596">MPPIQHTFGTTGNAPSHPGAGAAQMPQSRPLQSNNPYFSQSTPVPPPASGTYEVEAQHNTSPNAPNPSVSPSPYAQNSYTQNTYAQQNPYNDYDGQSPQEPVPAYTRYGPNDSPDLLATRREYLDVEAQIQNETTELNHRLNNPSEDPTIINSLQDSIRKLYLRKGALMQRIQDLQDPNSYAFHQAQAMTVNLIN</sequence>
<evidence type="ECO:0000256" key="1">
    <source>
        <dbReference type="SAM" id="MobiDB-lite"/>
    </source>
</evidence>
<protein>
    <submittedName>
        <fullName evidence="2">Uncharacterized protein</fullName>
    </submittedName>
</protein>
<dbReference type="GeneID" id="93583530"/>